<evidence type="ECO:0000256" key="1">
    <source>
        <dbReference type="SAM" id="Phobius"/>
    </source>
</evidence>
<name>A0A0R0B3U9_9GAMM</name>
<keyword evidence="1" id="KW-1133">Transmembrane helix</keyword>
<evidence type="ECO:0000313" key="2">
    <source>
        <dbReference type="EMBL" id="KRG48606.1"/>
    </source>
</evidence>
<keyword evidence="3" id="KW-1185">Reference proteome</keyword>
<dbReference type="Proteomes" id="UP000051757">
    <property type="component" value="Unassembled WGS sequence"/>
</dbReference>
<sequence>MNPPTDPRDAEARALAQALREQVQREETPDVSEALQQRINAESRDSGVGYVVVQVLLFGALLAAAAWYFWH</sequence>
<dbReference type="EMBL" id="LLXV01000055">
    <property type="protein sequence ID" value="KRG48606.1"/>
    <property type="molecule type" value="Genomic_DNA"/>
</dbReference>
<dbReference type="AlphaFoldDB" id="A0A0R0B3U9"/>
<keyword evidence="1" id="KW-0812">Transmembrane</keyword>
<evidence type="ECO:0008006" key="4">
    <source>
        <dbReference type="Google" id="ProtNLM"/>
    </source>
</evidence>
<gene>
    <name evidence="2" type="ORF">ARC23_01900</name>
</gene>
<comment type="caution">
    <text evidence="2">The sequence shown here is derived from an EMBL/GenBank/DDBJ whole genome shotgun (WGS) entry which is preliminary data.</text>
</comment>
<evidence type="ECO:0000313" key="3">
    <source>
        <dbReference type="Proteomes" id="UP000051757"/>
    </source>
</evidence>
<keyword evidence="1" id="KW-0472">Membrane</keyword>
<reference evidence="2 3" key="1">
    <citation type="journal article" date="2016" name="Front. Microbiol.">
        <title>Genome Sequence of Type Strains of Genus Stenotrophomonas.</title>
        <authorList>
            <person name="Patil P.P."/>
            <person name="Midha S."/>
            <person name="Kumar S."/>
            <person name="Patil P.B."/>
        </authorList>
    </citation>
    <scope>NUCLEOTIDE SEQUENCE [LARGE SCALE GENOMIC DNA]</scope>
    <source>
        <strain evidence="2 3">LMG 978</strain>
    </source>
</reference>
<feature type="transmembrane region" description="Helical" evidence="1">
    <location>
        <begin position="48"/>
        <end position="70"/>
    </location>
</feature>
<proteinExistence type="predicted"/>
<accession>A0A0R0B3U9</accession>
<organism evidence="2 3">
    <name type="scientific">Stenotrophomonas beteli</name>
    <dbReference type="NCBI Taxonomy" id="3384461"/>
    <lineage>
        <taxon>Bacteria</taxon>
        <taxon>Pseudomonadati</taxon>
        <taxon>Pseudomonadota</taxon>
        <taxon>Gammaproteobacteria</taxon>
        <taxon>Lysobacterales</taxon>
        <taxon>Lysobacteraceae</taxon>
        <taxon>Stenotrophomonas</taxon>
        <taxon>Stenotrophomonas maltophilia group</taxon>
    </lineage>
</organism>
<protein>
    <recommendedName>
        <fullName evidence="4">Transmembrane protein</fullName>
    </recommendedName>
</protein>